<feature type="compositionally biased region" description="Polar residues" evidence="6">
    <location>
        <begin position="159"/>
        <end position="172"/>
    </location>
</feature>
<keyword evidence="2 5" id="KW-0853">WD repeat</keyword>
<dbReference type="Pfam" id="PF24807">
    <property type="entry name" value="WD40_CDC20-Fz"/>
    <property type="match status" value="1"/>
</dbReference>
<dbReference type="InterPro" id="IPR015943">
    <property type="entry name" value="WD40/YVTN_repeat-like_dom_sf"/>
</dbReference>
<reference evidence="8 9" key="1">
    <citation type="submission" date="2020-11" db="EMBL/GenBank/DDBJ databases">
        <title>Kefir isolates.</title>
        <authorList>
            <person name="Marcisauskas S."/>
            <person name="Kim Y."/>
            <person name="Blasche S."/>
        </authorList>
    </citation>
    <scope>NUCLEOTIDE SEQUENCE [LARGE SCALE GENOMIC DNA]</scope>
    <source>
        <strain evidence="8 9">KR</strain>
    </source>
</reference>
<feature type="compositionally biased region" description="Basic and acidic residues" evidence="6">
    <location>
        <begin position="74"/>
        <end position="86"/>
    </location>
</feature>
<evidence type="ECO:0000313" key="8">
    <source>
        <dbReference type="EMBL" id="KAG0661275.1"/>
    </source>
</evidence>
<evidence type="ECO:0000256" key="6">
    <source>
        <dbReference type="SAM" id="MobiDB-lite"/>
    </source>
</evidence>
<evidence type="ECO:0000256" key="4">
    <source>
        <dbReference type="ARBA" id="ARBA00023306"/>
    </source>
</evidence>
<dbReference type="InterPro" id="IPR033010">
    <property type="entry name" value="Cdc20/Fizzy"/>
</dbReference>
<evidence type="ECO:0000256" key="3">
    <source>
        <dbReference type="ARBA" id="ARBA00022737"/>
    </source>
</evidence>
<dbReference type="PROSITE" id="PS00678">
    <property type="entry name" value="WD_REPEATS_1"/>
    <property type="match status" value="1"/>
</dbReference>
<dbReference type="PROSITE" id="PS50082">
    <property type="entry name" value="WD_REPEATS_2"/>
    <property type="match status" value="2"/>
</dbReference>
<dbReference type="SUPFAM" id="SSF50978">
    <property type="entry name" value="WD40 repeat-like"/>
    <property type="match status" value="1"/>
</dbReference>
<dbReference type="InterPro" id="IPR036322">
    <property type="entry name" value="WD40_repeat_dom_sf"/>
</dbReference>
<feature type="compositionally biased region" description="Low complexity" evidence="6">
    <location>
        <begin position="28"/>
        <end position="69"/>
    </location>
</feature>
<dbReference type="GO" id="GO:1990757">
    <property type="term" value="F:ubiquitin ligase activator activity"/>
    <property type="evidence" value="ECO:0007669"/>
    <property type="project" value="TreeGrafter"/>
</dbReference>
<evidence type="ECO:0000256" key="1">
    <source>
        <dbReference type="ARBA" id="ARBA00006445"/>
    </source>
</evidence>
<dbReference type="Proteomes" id="UP000777482">
    <property type="component" value="Unassembled WGS sequence"/>
</dbReference>
<feature type="compositionally biased region" description="Basic and acidic residues" evidence="6">
    <location>
        <begin position="201"/>
        <end position="230"/>
    </location>
</feature>
<protein>
    <recommendedName>
        <fullName evidence="7">CDC20/Fizzy WD40 domain-containing protein</fullName>
    </recommendedName>
</protein>
<dbReference type="InterPro" id="IPR056150">
    <property type="entry name" value="WD40_CDC20-Fz"/>
</dbReference>
<feature type="repeat" description="WD" evidence="5">
    <location>
        <begin position="304"/>
        <end position="340"/>
    </location>
</feature>
<evidence type="ECO:0000256" key="5">
    <source>
        <dbReference type="PROSITE-ProRule" id="PRU00221"/>
    </source>
</evidence>
<keyword evidence="9" id="KW-1185">Reference proteome</keyword>
<evidence type="ECO:0000259" key="7">
    <source>
        <dbReference type="Pfam" id="PF24807"/>
    </source>
</evidence>
<dbReference type="GO" id="GO:0010997">
    <property type="term" value="F:anaphase-promoting complex binding"/>
    <property type="evidence" value="ECO:0007669"/>
    <property type="project" value="InterPro"/>
</dbReference>
<feature type="compositionally biased region" description="Low complexity" evidence="6">
    <location>
        <begin position="101"/>
        <end position="113"/>
    </location>
</feature>
<comment type="caution">
    <text evidence="8">The sequence shown here is derived from an EMBL/GenBank/DDBJ whole genome shotgun (WGS) entry which is preliminary data.</text>
</comment>
<dbReference type="PANTHER" id="PTHR19918:SF1">
    <property type="entry name" value="FIZZY-RELATED PROTEIN HOMOLOG"/>
    <property type="match status" value="1"/>
</dbReference>
<dbReference type="PROSITE" id="PS50294">
    <property type="entry name" value="WD_REPEATS_REGION"/>
    <property type="match status" value="1"/>
</dbReference>
<feature type="region of interest" description="Disordered" evidence="6">
    <location>
        <begin position="1"/>
        <end position="132"/>
    </location>
</feature>
<accession>A0A9P6W380</accession>
<organism evidence="8 9">
    <name type="scientific">Rhodotorula mucilaginosa</name>
    <name type="common">Yeast</name>
    <name type="synonym">Rhodotorula rubra</name>
    <dbReference type="NCBI Taxonomy" id="5537"/>
    <lineage>
        <taxon>Eukaryota</taxon>
        <taxon>Fungi</taxon>
        <taxon>Dikarya</taxon>
        <taxon>Basidiomycota</taxon>
        <taxon>Pucciniomycotina</taxon>
        <taxon>Microbotryomycetes</taxon>
        <taxon>Sporidiobolales</taxon>
        <taxon>Sporidiobolaceae</taxon>
        <taxon>Rhodotorula</taxon>
    </lineage>
</organism>
<dbReference type="InterPro" id="IPR001680">
    <property type="entry name" value="WD40_rpt"/>
</dbReference>
<dbReference type="PANTHER" id="PTHR19918">
    <property type="entry name" value="CELL DIVISION CYCLE 20 CDC20 FIZZY -RELATED"/>
    <property type="match status" value="1"/>
</dbReference>
<keyword evidence="4" id="KW-0131">Cell cycle</keyword>
<keyword evidence="3" id="KW-0677">Repeat</keyword>
<name>A0A9P6W380_RHOMI</name>
<dbReference type="GO" id="GO:0005680">
    <property type="term" value="C:anaphase-promoting complex"/>
    <property type="evidence" value="ECO:0007669"/>
    <property type="project" value="TreeGrafter"/>
</dbReference>
<dbReference type="AlphaFoldDB" id="A0A9P6W380"/>
<feature type="repeat" description="WD" evidence="5">
    <location>
        <begin position="526"/>
        <end position="558"/>
    </location>
</feature>
<dbReference type="EMBL" id="PUHQ01000036">
    <property type="protein sequence ID" value="KAG0661275.1"/>
    <property type="molecule type" value="Genomic_DNA"/>
</dbReference>
<sequence>MHSPSSRRLSELAGRGGGAGTGGRRESPSSTTRSGSNSPAPSPTKAWAAAATTTTEAAGGTSGSRPGSPSKKRVYGDRFIPNRDGLDLVTSFTLLPGGSGSNNTSGSSTPNSGSRGGKRKTANVDSDAQTEEANKTFDSLLRSELFGPSSIDNIPLLRSPSSARTSQYTAITSPGRASPGGSAASTKPLFNFTSPSRKRIAREDPTGSERGLDSPTHERYSLSPVRHESQRLLMSPRKPVRQVSKVPFKVLDAPELADDYYLNLVDWSSTNVLGVGLGSSVYTWSAQTSEVKKLCDLAELDPPDSVTSLSWVQRGTQVAIGTKNGMVQIWDAQAGRCIRKMTGHTARVGALAWNDHILTSGSHDRLIYHRDVRIKNHWVNKLAVHRQEVCGLKWSDDNQLASGGNDNKLFVFDKMSETPLHRFTDHVAAVKAIAWNPHQHGVLASGGGTADQKLRFWNTLTGNLLQEVDTGSQADVRFAEFGKKVCNMLFSKNSNELVTTHGFSAGQAQNQVVIWRYPSMQQVAQLAGHTFRVLYLACSPDGQTIVTGAGDETLRFWNAFPKSKTERKTESSVLSPFGSIR</sequence>
<dbReference type="SMART" id="SM00320">
    <property type="entry name" value="WD40"/>
    <property type="match status" value="5"/>
</dbReference>
<dbReference type="InterPro" id="IPR019775">
    <property type="entry name" value="WD40_repeat_CS"/>
</dbReference>
<feature type="domain" description="CDC20/Fizzy WD40" evidence="7">
    <location>
        <begin position="251"/>
        <end position="557"/>
    </location>
</feature>
<proteinExistence type="inferred from homology"/>
<evidence type="ECO:0000313" key="9">
    <source>
        <dbReference type="Proteomes" id="UP000777482"/>
    </source>
</evidence>
<dbReference type="OrthoDB" id="10263272at2759"/>
<gene>
    <name evidence="8" type="ORF">C6P46_004046</name>
</gene>
<feature type="region of interest" description="Disordered" evidence="6">
    <location>
        <begin position="149"/>
        <end position="233"/>
    </location>
</feature>
<dbReference type="Gene3D" id="2.130.10.10">
    <property type="entry name" value="YVTN repeat-like/Quinoprotein amine dehydrogenase"/>
    <property type="match status" value="1"/>
</dbReference>
<comment type="similarity">
    <text evidence="1">Belongs to the WD repeat CDC20/Fizzy family.</text>
</comment>
<evidence type="ECO:0000256" key="2">
    <source>
        <dbReference type="ARBA" id="ARBA00022574"/>
    </source>
</evidence>
<dbReference type="GO" id="GO:1905786">
    <property type="term" value="P:positive regulation of anaphase-promoting complex-dependent catabolic process"/>
    <property type="evidence" value="ECO:0007669"/>
    <property type="project" value="TreeGrafter"/>
</dbReference>
<dbReference type="GO" id="GO:0031145">
    <property type="term" value="P:anaphase-promoting complex-dependent catabolic process"/>
    <property type="evidence" value="ECO:0007669"/>
    <property type="project" value="TreeGrafter"/>
</dbReference>